<feature type="compositionally biased region" description="Polar residues" evidence="5">
    <location>
        <begin position="265"/>
        <end position="280"/>
    </location>
</feature>
<feature type="compositionally biased region" description="Low complexity" evidence="5">
    <location>
        <begin position="215"/>
        <end position="239"/>
    </location>
</feature>
<dbReference type="GO" id="GO:0003887">
    <property type="term" value="F:DNA-directed DNA polymerase activity"/>
    <property type="evidence" value="ECO:0007669"/>
    <property type="project" value="TreeGrafter"/>
</dbReference>
<evidence type="ECO:0000313" key="6">
    <source>
        <dbReference type="EMBL" id="KAK3353487.1"/>
    </source>
</evidence>
<feature type="compositionally biased region" description="Basic and acidic residues" evidence="5">
    <location>
        <begin position="147"/>
        <end position="162"/>
    </location>
</feature>
<dbReference type="InterPro" id="IPR041913">
    <property type="entry name" value="POLD3_sf"/>
</dbReference>
<evidence type="ECO:0000256" key="4">
    <source>
        <dbReference type="ARBA" id="ARBA00023242"/>
    </source>
</evidence>
<evidence type="ECO:0000256" key="1">
    <source>
        <dbReference type="ARBA" id="ARBA00004123"/>
    </source>
</evidence>
<dbReference type="GO" id="GO:0006297">
    <property type="term" value="P:nucleotide-excision repair, DNA gap filling"/>
    <property type="evidence" value="ECO:0007669"/>
    <property type="project" value="TreeGrafter"/>
</dbReference>
<feature type="compositionally biased region" description="Polar residues" evidence="5">
    <location>
        <begin position="421"/>
        <end position="432"/>
    </location>
</feature>
<feature type="region of interest" description="Disordered" evidence="5">
    <location>
        <begin position="69"/>
        <end position="90"/>
    </location>
</feature>
<evidence type="ECO:0000256" key="3">
    <source>
        <dbReference type="ARBA" id="ARBA00022705"/>
    </source>
</evidence>
<name>A0AAJ0HJF4_9PEZI</name>
<dbReference type="InterPro" id="IPR019038">
    <property type="entry name" value="POLD3"/>
</dbReference>
<comment type="caution">
    <text evidence="6">The sequence shown here is derived from an EMBL/GenBank/DDBJ whole genome shotgun (WGS) entry which is preliminary data.</text>
</comment>
<dbReference type="GO" id="GO:0043625">
    <property type="term" value="C:delta DNA polymerase complex"/>
    <property type="evidence" value="ECO:0007669"/>
    <property type="project" value="InterPro"/>
</dbReference>
<sequence>MDAGAAYMKFLAQGVLLDSKVVTFREVSRALHVHNNTAKQMLYDFHKSENEKRPGAVYVTYVVFGTKKKPTEHRNGADDDVEMTSSMPDSSPGDVIAQAFSLDLIPEELLEDALEDYEEVRSIHVYSAAAHSAKDMALLADTAQEAHGSRNGEDNLSGDRDYVITNPSVRRRERKGAATNVAATPAGTKVTRKEIKSAFSKPAPAPSKLKEEVKASQPAPEAEKASSSAPAKKPTPSLKRGGSANSGIMQAFSKAATMAKKEKPTSQPATPSGDDSSVQPMSDDGEDDSEMPQPKARAGTGRKSRKEREEELRRMMEEEDEDEEEEKAPSPEPEEEPPASPPAKEEPAEIMTTTSDGRRRGKRKIMRKKQIMDDQGYLVTIQEPGWESFSEDEPALPPKKTTSSAPPAPAAKGKKSGPKGNQGSIMSFFSKK</sequence>
<dbReference type="Gene3D" id="3.90.1030.20">
    <property type="entry name" value="DNA polymerase delta, p66 (Cdc27) subunit, wHTH domain"/>
    <property type="match status" value="1"/>
</dbReference>
<proteinExistence type="predicted"/>
<accession>A0AAJ0HJF4</accession>
<dbReference type="EMBL" id="JAUIQD010000004">
    <property type="protein sequence ID" value="KAK3353487.1"/>
    <property type="molecule type" value="Genomic_DNA"/>
</dbReference>
<dbReference type="GO" id="GO:0006271">
    <property type="term" value="P:DNA strand elongation involved in DNA replication"/>
    <property type="evidence" value="ECO:0007669"/>
    <property type="project" value="TreeGrafter"/>
</dbReference>
<evidence type="ECO:0000256" key="2">
    <source>
        <dbReference type="ARBA" id="ARBA00017589"/>
    </source>
</evidence>
<reference evidence="6" key="2">
    <citation type="submission" date="2023-06" db="EMBL/GenBank/DDBJ databases">
        <authorList>
            <consortium name="Lawrence Berkeley National Laboratory"/>
            <person name="Haridas S."/>
            <person name="Hensen N."/>
            <person name="Bonometti L."/>
            <person name="Westerberg I."/>
            <person name="Brannstrom I.O."/>
            <person name="Guillou S."/>
            <person name="Cros-Aarteil S."/>
            <person name="Calhoun S."/>
            <person name="Kuo A."/>
            <person name="Mondo S."/>
            <person name="Pangilinan J."/>
            <person name="Riley R."/>
            <person name="Labutti K."/>
            <person name="Andreopoulos B."/>
            <person name="Lipzen A."/>
            <person name="Chen C."/>
            <person name="Yanf M."/>
            <person name="Daum C."/>
            <person name="Ng V."/>
            <person name="Clum A."/>
            <person name="Steindorff A."/>
            <person name="Ohm R."/>
            <person name="Martin F."/>
            <person name="Silar P."/>
            <person name="Natvig D."/>
            <person name="Lalanne C."/>
            <person name="Gautier V."/>
            <person name="Ament-Velasquez S.L."/>
            <person name="Kruys A."/>
            <person name="Hutchinson M.I."/>
            <person name="Powell A.J."/>
            <person name="Barry K."/>
            <person name="Miller A.N."/>
            <person name="Grigoriev I.V."/>
            <person name="Debuchy R."/>
            <person name="Gladieux P."/>
            <person name="Thoren M.H."/>
            <person name="Johannesson H."/>
        </authorList>
    </citation>
    <scope>NUCLEOTIDE SEQUENCE</scope>
    <source>
        <strain evidence="6">CBS 955.72</strain>
    </source>
</reference>
<dbReference type="PANTHER" id="PTHR17598">
    <property type="entry name" value="DNA POLYMERASE DELTA SUBUNIT 3"/>
    <property type="match status" value="1"/>
</dbReference>
<dbReference type="PANTHER" id="PTHR17598:SF13">
    <property type="entry name" value="DNA POLYMERASE DELTA SUBUNIT 3"/>
    <property type="match status" value="1"/>
</dbReference>
<dbReference type="Pfam" id="PF09507">
    <property type="entry name" value="CDC27"/>
    <property type="match status" value="1"/>
</dbReference>
<keyword evidence="3" id="KW-0235">DNA replication</keyword>
<feature type="compositionally biased region" description="Acidic residues" evidence="5">
    <location>
        <begin position="317"/>
        <end position="337"/>
    </location>
</feature>
<comment type="subcellular location">
    <subcellularLocation>
        <location evidence="1">Nucleus</location>
    </subcellularLocation>
</comment>
<feature type="compositionally biased region" description="Basic residues" evidence="5">
    <location>
        <begin position="359"/>
        <end position="369"/>
    </location>
</feature>
<keyword evidence="7" id="KW-1185">Reference proteome</keyword>
<evidence type="ECO:0000313" key="7">
    <source>
        <dbReference type="Proteomes" id="UP001275084"/>
    </source>
</evidence>
<dbReference type="AlphaFoldDB" id="A0AAJ0HJF4"/>
<protein>
    <recommendedName>
        <fullName evidence="2">DNA polymerase delta subunit 3</fullName>
    </recommendedName>
</protein>
<feature type="region of interest" description="Disordered" evidence="5">
    <location>
        <begin position="144"/>
        <end position="432"/>
    </location>
</feature>
<gene>
    <name evidence="6" type="ORF">B0T25DRAFT_544624</name>
</gene>
<feature type="compositionally biased region" description="Basic and acidic residues" evidence="5">
    <location>
        <begin position="306"/>
        <end position="316"/>
    </location>
</feature>
<dbReference type="Proteomes" id="UP001275084">
    <property type="component" value="Unassembled WGS sequence"/>
</dbReference>
<evidence type="ECO:0000256" key="5">
    <source>
        <dbReference type="SAM" id="MobiDB-lite"/>
    </source>
</evidence>
<reference evidence="6" key="1">
    <citation type="journal article" date="2023" name="Mol. Phylogenet. Evol.">
        <title>Genome-scale phylogeny and comparative genomics of the fungal order Sordariales.</title>
        <authorList>
            <person name="Hensen N."/>
            <person name="Bonometti L."/>
            <person name="Westerberg I."/>
            <person name="Brannstrom I.O."/>
            <person name="Guillou S."/>
            <person name="Cros-Aarteil S."/>
            <person name="Calhoun S."/>
            <person name="Haridas S."/>
            <person name="Kuo A."/>
            <person name="Mondo S."/>
            <person name="Pangilinan J."/>
            <person name="Riley R."/>
            <person name="LaButti K."/>
            <person name="Andreopoulos B."/>
            <person name="Lipzen A."/>
            <person name="Chen C."/>
            <person name="Yan M."/>
            <person name="Daum C."/>
            <person name="Ng V."/>
            <person name="Clum A."/>
            <person name="Steindorff A."/>
            <person name="Ohm R.A."/>
            <person name="Martin F."/>
            <person name="Silar P."/>
            <person name="Natvig D.O."/>
            <person name="Lalanne C."/>
            <person name="Gautier V."/>
            <person name="Ament-Velasquez S.L."/>
            <person name="Kruys A."/>
            <person name="Hutchinson M.I."/>
            <person name="Powell A.J."/>
            <person name="Barry K."/>
            <person name="Miller A.N."/>
            <person name="Grigoriev I.V."/>
            <person name="Debuchy R."/>
            <person name="Gladieux P."/>
            <person name="Hiltunen Thoren M."/>
            <person name="Johannesson H."/>
        </authorList>
    </citation>
    <scope>NUCLEOTIDE SEQUENCE</scope>
    <source>
        <strain evidence="6">CBS 955.72</strain>
    </source>
</reference>
<keyword evidence="4" id="KW-0539">Nucleus</keyword>
<organism evidence="6 7">
    <name type="scientific">Lasiosphaeria hispida</name>
    <dbReference type="NCBI Taxonomy" id="260671"/>
    <lineage>
        <taxon>Eukaryota</taxon>
        <taxon>Fungi</taxon>
        <taxon>Dikarya</taxon>
        <taxon>Ascomycota</taxon>
        <taxon>Pezizomycotina</taxon>
        <taxon>Sordariomycetes</taxon>
        <taxon>Sordariomycetidae</taxon>
        <taxon>Sordariales</taxon>
        <taxon>Lasiosphaeriaceae</taxon>
        <taxon>Lasiosphaeria</taxon>
    </lineage>
</organism>
<dbReference type="GO" id="GO:1904161">
    <property type="term" value="P:DNA synthesis involved in UV-damage excision repair"/>
    <property type="evidence" value="ECO:0007669"/>
    <property type="project" value="TreeGrafter"/>
</dbReference>